<name>A0ABR0AQF5_9CRUS</name>
<gene>
    <name evidence="1" type="ORF">OUZ56_016364</name>
</gene>
<evidence type="ECO:0000313" key="1">
    <source>
        <dbReference type="EMBL" id="KAK4027354.1"/>
    </source>
</evidence>
<dbReference type="Proteomes" id="UP001234178">
    <property type="component" value="Unassembled WGS sequence"/>
</dbReference>
<keyword evidence="2" id="KW-1185">Reference proteome</keyword>
<comment type="caution">
    <text evidence="1">The sequence shown here is derived from an EMBL/GenBank/DDBJ whole genome shotgun (WGS) entry which is preliminary data.</text>
</comment>
<protein>
    <submittedName>
        <fullName evidence="1">Uncharacterized protein</fullName>
    </submittedName>
</protein>
<sequence>MDISSGCKAHKDKGKREVIDVINGFGHVLSKPSRKRMRYMTPWESPGGDKFLPLVESEVGEEIILETGKRRWAFTSRDILIQPYYKKTMMLSEPMLALTDSSRSIPAPRSLKTAFDLDFIWMCAE</sequence>
<proteinExistence type="predicted"/>
<accession>A0ABR0AQF5</accession>
<organism evidence="1 2">
    <name type="scientific">Daphnia magna</name>
    <dbReference type="NCBI Taxonomy" id="35525"/>
    <lineage>
        <taxon>Eukaryota</taxon>
        <taxon>Metazoa</taxon>
        <taxon>Ecdysozoa</taxon>
        <taxon>Arthropoda</taxon>
        <taxon>Crustacea</taxon>
        <taxon>Branchiopoda</taxon>
        <taxon>Diplostraca</taxon>
        <taxon>Cladocera</taxon>
        <taxon>Anomopoda</taxon>
        <taxon>Daphniidae</taxon>
        <taxon>Daphnia</taxon>
    </lineage>
</organism>
<evidence type="ECO:0000313" key="2">
    <source>
        <dbReference type="Proteomes" id="UP001234178"/>
    </source>
</evidence>
<reference evidence="1 2" key="1">
    <citation type="journal article" date="2023" name="Nucleic Acids Res.">
        <title>The hologenome of Daphnia magna reveals possible DNA methylation and microbiome-mediated evolution of the host genome.</title>
        <authorList>
            <person name="Chaturvedi A."/>
            <person name="Li X."/>
            <person name="Dhandapani V."/>
            <person name="Marshall H."/>
            <person name="Kissane S."/>
            <person name="Cuenca-Cambronero M."/>
            <person name="Asole G."/>
            <person name="Calvet F."/>
            <person name="Ruiz-Romero M."/>
            <person name="Marangio P."/>
            <person name="Guigo R."/>
            <person name="Rago D."/>
            <person name="Mirbahai L."/>
            <person name="Eastwood N."/>
            <person name="Colbourne J.K."/>
            <person name="Zhou J."/>
            <person name="Mallon E."/>
            <person name="Orsini L."/>
        </authorList>
    </citation>
    <scope>NUCLEOTIDE SEQUENCE [LARGE SCALE GENOMIC DNA]</scope>
    <source>
        <strain evidence="1">LRV0_1</strain>
    </source>
</reference>
<dbReference type="EMBL" id="JAOYFB010000038">
    <property type="protein sequence ID" value="KAK4027354.1"/>
    <property type="molecule type" value="Genomic_DNA"/>
</dbReference>